<accession>A0A7K0K2H1</accession>
<feature type="domain" description="PIN" evidence="5">
    <location>
        <begin position="2"/>
        <end position="115"/>
    </location>
</feature>
<dbReference type="EMBL" id="VUMY01000004">
    <property type="protein sequence ID" value="MST49245.1"/>
    <property type="molecule type" value="Genomic_DNA"/>
</dbReference>
<reference evidence="6 7" key="1">
    <citation type="submission" date="2019-08" db="EMBL/GenBank/DDBJ databases">
        <title>In-depth cultivation of the pig gut microbiome towards novel bacterial diversity and tailored functional studies.</title>
        <authorList>
            <person name="Wylensek D."/>
            <person name="Hitch T.C.A."/>
            <person name="Clavel T."/>
        </authorList>
    </citation>
    <scope>NUCLEOTIDE SEQUENCE [LARGE SCALE GENOMIC DNA]</scope>
    <source>
        <strain evidence="6 7">RF-GAM-744-WT-7</strain>
    </source>
</reference>
<dbReference type="GO" id="GO:0004518">
    <property type="term" value="F:nuclease activity"/>
    <property type="evidence" value="ECO:0007669"/>
    <property type="project" value="UniProtKB-KW"/>
</dbReference>
<evidence type="ECO:0000313" key="7">
    <source>
        <dbReference type="Proteomes" id="UP000442535"/>
    </source>
</evidence>
<evidence type="ECO:0000256" key="4">
    <source>
        <dbReference type="ARBA" id="ARBA00022842"/>
    </source>
</evidence>
<dbReference type="GO" id="GO:0016787">
    <property type="term" value="F:hydrolase activity"/>
    <property type="evidence" value="ECO:0007669"/>
    <property type="project" value="UniProtKB-KW"/>
</dbReference>
<gene>
    <name evidence="6" type="ORF">FYJ63_03155</name>
</gene>
<comment type="caution">
    <text evidence="6">The sequence shown here is derived from an EMBL/GenBank/DDBJ whole genome shotgun (WGS) entry which is preliminary data.</text>
</comment>
<dbReference type="CDD" id="cd09854">
    <property type="entry name" value="PIN_VapC-like"/>
    <property type="match status" value="1"/>
</dbReference>
<evidence type="ECO:0000256" key="2">
    <source>
        <dbReference type="ARBA" id="ARBA00022723"/>
    </source>
</evidence>
<proteinExistence type="predicted"/>
<dbReference type="SUPFAM" id="SSF88723">
    <property type="entry name" value="PIN domain-like"/>
    <property type="match status" value="1"/>
</dbReference>
<keyword evidence="1" id="KW-0540">Nuclease</keyword>
<evidence type="ECO:0000259" key="5">
    <source>
        <dbReference type="Pfam" id="PF13470"/>
    </source>
</evidence>
<evidence type="ECO:0000256" key="3">
    <source>
        <dbReference type="ARBA" id="ARBA00022801"/>
    </source>
</evidence>
<organism evidence="6 7">
    <name type="scientific">Mobiluncus porci</name>
    <dbReference type="NCBI Taxonomy" id="2652278"/>
    <lineage>
        <taxon>Bacteria</taxon>
        <taxon>Bacillati</taxon>
        <taxon>Actinomycetota</taxon>
        <taxon>Actinomycetes</taxon>
        <taxon>Actinomycetales</taxon>
        <taxon>Actinomycetaceae</taxon>
        <taxon>Mobiluncus</taxon>
    </lineage>
</organism>
<dbReference type="GO" id="GO:0046872">
    <property type="term" value="F:metal ion binding"/>
    <property type="evidence" value="ECO:0007669"/>
    <property type="project" value="UniProtKB-KW"/>
</dbReference>
<dbReference type="Pfam" id="PF13470">
    <property type="entry name" value="PIN_3"/>
    <property type="match status" value="1"/>
</dbReference>
<keyword evidence="7" id="KW-1185">Reference proteome</keyword>
<keyword evidence="2" id="KW-0479">Metal-binding</keyword>
<dbReference type="InterPro" id="IPR029060">
    <property type="entry name" value="PIN-like_dom_sf"/>
</dbReference>
<dbReference type="Gene3D" id="3.40.50.1010">
    <property type="entry name" value="5'-nuclease"/>
    <property type="match status" value="1"/>
</dbReference>
<sequence length="138" mass="15568">MRCLIDTNVLIDLLGGREPFYEDADRLVRHFDKNDFLVSASCVTDIYYILHRNYVTKADAILSVRLLREKIATIVEVTDADIAAALDSPLDDFEDAVLDAVAKRHGVDYLITRNLEDFQGSRTPCLTPADFLVEFGEN</sequence>
<evidence type="ECO:0000313" key="6">
    <source>
        <dbReference type="EMBL" id="MST49245.1"/>
    </source>
</evidence>
<dbReference type="AlphaFoldDB" id="A0A7K0K2H1"/>
<dbReference type="RefSeq" id="WP_154543687.1">
    <property type="nucleotide sequence ID" value="NZ_VUMY01000004.1"/>
</dbReference>
<protein>
    <submittedName>
        <fullName evidence="6">PIN domain-containing protein</fullName>
    </submittedName>
</protein>
<keyword evidence="3" id="KW-0378">Hydrolase</keyword>
<evidence type="ECO:0000256" key="1">
    <source>
        <dbReference type="ARBA" id="ARBA00022722"/>
    </source>
</evidence>
<keyword evidence="4" id="KW-0460">Magnesium</keyword>
<name>A0A7K0K2H1_9ACTO</name>
<dbReference type="Proteomes" id="UP000442535">
    <property type="component" value="Unassembled WGS sequence"/>
</dbReference>
<dbReference type="InterPro" id="IPR002716">
    <property type="entry name" value="PIN_dom"/>
</dbReference>